<evidence type="ECO:0000259" key="6">
    <source>
        <dbReference type="Pfam" id="PF14759"/>
    </source>
</evidence>
<evidence type="ECO:0000313" key="8">
    <source>
        <dbReference type="Proteomes" id="UP001175353"/>
    </source>
</evidence>
<evidence type="ECO:0000256" key="2">
    <source>
        <dbReference type="ARBA" id="ARBA00006442"/>
    </source>
</evidence>
<name>A0AAN6H072_9PEZI</name>
<keyword evidence="8" id="KW-1185">Reference proteome</keyword>
<dbReference type="PANTHER" id="PTHR43557">
    <property type="entry name" value="APOPTOSIS-INDUCING FACTOR 1"/>
    <property type="match status" value="1"/>
</dbReference>
<gene>
    <name evidence="7" type="primary">aif1_4</name>
    <name evidence="7" type="ORF">LTR91_024919</name>
</gene>
<accession>A0AAN6H072</accession>
<evidence type="ECO:0000256" key="5">
    <source>
        <dbReference type="ARBA" id="ARBA00023002"/>
    </source>
</evidence>
<dbReference type="AlphaFoldDB" id="A0AAN6H072"/>
<dbReference type="SUPFAM" id="SSF55424">
    <property type="entry name" value="FAD/NAD-linked reductases, dimerisation (C-terminal) domain"/>
    <property type="match status" value="1"/>
</dbReference>
<dbReference type="EMBL" id="JAUJLE010000684">
    <property type="protein sequence ID" value="KAK0951564.1"/>
    <property type="molecule type" value="Genomic_DNA"/>
</dbReference>
<sequence length="117" mass="12805">MGRSVAQSILQPKSKGKSFIPVFWSALGAQLRYCGNTSAGGYDDVVIKGETDVSEGKQSFVAYYCKGEEVVAVASMMKDPYMTQSAELMRRGKMPKKSELEKDVDIMEIGVPGEIKI</sequence>
<comment type="similarity">
    <text evidence="2">Belongs to the FAD-dependent oxidoreductase family.</text>
</comment>
<evidence type="ECO:0000256" key="1">
    <source>
        <dbReference type="ARBA" id="ARBA00001974"/>
    </source>
</evidence>
<keyword evidence="5" id="KW-0560">Oxidoreductase</keyword>
<keyword evidence="4" id="KW-0274">FAD</keyword>
<evidence type="ECO:0000256" key="4">
    <source>
        <dbReference type="ARBA" id="ARBA00022827"/>
    </source>
</evidence>
<proteinExistence type="inferred from homology"/>
<dbReference type="Proteomes" id="UP001175353">
    <property type="component" value="Unassembled WGS sequence"/>
</dbReference>
<dbReference type="InterPro" id="IPR028202">
    <property type="entry name" value="Reductase_C"/>
</dbReference>
<dbReference type="InterPro" id="IPR016156">
    <property type="entry name" value="FAD/NAD-linked_Rdtase_dimer_sf"/>
</dbReference>
<protein>
    <submittedName>
        <fullName evidence="7">Apoptosis-inducing factor 1</fullName>
    </submittedName>
</protein>
<evidence type="ECO:0000313" key="7">
    <source>
        <dbReference type="EMBL" id="KAK0951564.1"/>
    </source>
</evidence>
<dbReference type="Gene3D" id="3.30.390.30">
    <property type="match status" value="1"/>
</dbReference>
<feature type="domain" description="Reductase C-terminal" evidence="6">
    <location>
        <begin position="23"/>
        <end position="101"/>
    </location>
</feature>
<dbReference type="InterPro" id="IPR050446">
    <property type="entry name" value="FAD-oxidoreductase/Apoptosis"/>
</dbReference>
<organism evidence="7 8">
    <name type="scientific">Friedmanniomyces endolithicus</name>
    <dbReference type="NCBI Taxonomy" id="329885"/>
    <lineage>
        <taxon>Eukaryota</taxon>
        <taxon>Fungi</taxon>
        <taxon>Dikarya</taxon>
        <taxon>Ascomycota</taxon>
        <taxon>Pezizomycotina</taxon>
        <taxon>Dothideomycetes</taxon>
        <taxon>Dothideomycetidae</taxon>
        <taxon>Mycosphaerellales</taxon>
        <taxon>Teratosphaeriaceae</taxon>
        <taxon>Friedmanniomyces</taxon>
    </lineage>
</organism>
<reference evidence="7" key="1">
    <citation type="submission" date="2023-06" db="EMBL/GenBank/DDBJ databases">
        <title>Black Yeasts Isolated from many extreme environments.</title>
        <authorList>
            <person name="Coleine C."/>
            <person name="Stajich J.E."/>
            <person name="Selbmann L."/>
        </authorList>
    </citation>
    <scope>NUCLEOTIDE SEQUENCE</scope>
    <source>
        <strain evidence="7">CCFEE 5200</strain>
    </source>
</reference>
<dbReference type="GO" id="GO:0016651">
    <property type="term" value="F:oxidoreductase activity, acting on NAD(P)H"/>
    <property type="evidence" value="ECO:0007669"/>
    <property type="project" value="TreeGrafter"/>
</dbReference>
<comment type="cofactor">
    <cofactor evidence="1">
        <name>FAD</name>
        <dbReference type="ChEBI" id="CHEBI:57692"/>
    </cofactor>
</comment>
<dbReference type="GO" id="GO:0005737">
    <property type="term" value="C:cytoplasm"/>
    <property type="evidence" value="ECO:0007669"/>
    <property type="project" value="TreeGrafter"/>
</dbReference>
<evidence type="ECO:0000256" key="3">
    <source>
        <dbReference type="ARBA" id="ARBA00022630"/>
    </source>
</evidence>
<comment type="caution">
    <text evidence="7">The sequence shown here is derived from an EMBL/GenBank/DDBJ whole genome shotgun (WGS) entry which is preliminary data.</text>
</comment>
<dbReference type="Pfam" id="PF14759">
    <property type="entry name" value="Reductase_C"/>
    <property type="match status" value="1"/>
</dbReference>
<dbReference type="PANTHER" id="PTHR43557:SF2">
    <property type="entry name" value="RIESKE DOMAIN-CONTAINING PROTEIN-RELATED"/>
    <property type="match status" value="1"/>
</dbReference>
<keyword evidence="3" id="KW-0285">Flavoprotein</keyword>